<evidence type="ECO:0000256" key="2">
    <source>
        <dbReference type="SAM" id="MobiDB-lite"/>
    </source>
</evidence>
<sequence>MYDEVASTVDRLGKRAAEAEKELAVARGAEGAATRERDALASQLASRHHQVELLQQDKTYLSREVEDARERERKHEEEEDRLREKIRTLRAARDDLREKVLGGHAEMRSQHEERLSAEVNRLQRKANEDLERLREEHGAHRDREIRALRDLRDAAVADAAAARAEVAELRAGYDDALAALRSTQKNADVSHAEIAGQLRMKSMELERVSLLHGESTSVAKVLRLECEMLTKKVRLLESQYLNLEGAAGRRARDADARAAEMSARLAHYESLERELDEAVMSAANESANEAIANAVNASSDSVASALGALGSSVPASLRRRLAQSVSLGKRCVELEREARFAREAADAKAKEVEALELRVRRAESKLDDSNQPYNYLVERISATELEADECRAREKAATETLARARAEASTARAEADALRADLQRALDERSELATIKSMLQGTARVGAGGRAGAGSRKPVRA</sequence>
<feature type="region of interest" description="Disordered" evidence="2">
    <location>
        <begin position="25"/>
        <end position="58"/>
    </location>
</feature>
<dbReference type="PANTHER" id="PTHR18950:SF0">
    <property type="entry name" value="PROGESTERONE IMMUNOMODULATORY BINDING FACTOR 1"/>
    <property type="match status" value="1"/>
</dbReference>
<dbReference type="InterPro" id="IPR026205">
    <property type="entry name" value="PIBF1"/>
</dbReference>
<accession>A0A7S0CVD7</accession>
<name>A0A7S0CVD7_MICPS</name>
<reference evidence="3" key="1">
    <citation type="submission" date="2021-01" db="EMBL/GenBank/DDBJ databases">
        <authorList>
            <person name="Corre E."/>
            <person name="Pelletier E."/>
            <person name="Niang G."/>
            <person name="Scheremetjew M."/>
            <person name="Finn R."/>
            <person name="Kale V."/>
            <person name="Holt S."/>
            <person name="Cochrane G."/>
            <person name="Meng A."/>
            <person name="Brown T."/>
            <person name="Cohen L."/>
        </authorList>
    </citation>
    <scope>NUCLEOTIDE SEQUENCE</scope>
    <source>
        <strain evidence="3">CCAC1681</strain>
    </source>
</reference>
<gene>
    <name evidence="3" type="ORF">MSP1401_LOCUS2502</name>
</gene>
<dbReference type="GO" id="GO:0005815">
    <property type="term" value="C:microtubule organizing center"/>
    <property type="evidence" value="ECO:0007669"/>
    <property type="project" value="TreeGrafter"/>
</dbReference>
<keyword evidence="1" id="KW-0175">Coiled coil</keyword>
<dbReference type="EMBL" id="HBEN01003072">
    <property type="protein sequence ID" value="CAD8433372.1"/>
    <property type="molecule type" value="Transcribed_RNA"/>
</dbReference>
<evidence type="ECO:0000313" key="3">
    <source>
        <dbReference type="EMBL" id="CAD8433372.1"/>
    </source>
</evidence>
<feature type="coiled-coil region" evidence="1">
    <location>
        <begin position="331"/>
        <end position="428"/>
    </location>
</feature>
<evidence type="ECO:0000256" key="1">
    <source>
        <dbReference type="SAM" id="Coils"/>
    </source>
</evidence>
<proteinExistence type="predicted"/>
<dbReference type="AlphaFoldDB" id="A0A7S0CVD7"/>
<dbReference type="GO" id="GO:0060271">
    <property type="term" value="P:cilium assembly"/>
    <property type="evidence" value="ECO:0007669"/>
    <property type="project" value="TreeGrafter"/>
</dbReference>
<organism evidence="3">
    <name type="scientific">Micromonas pusilla</name>
    <name type="common">Picoplanktonic green alga</name>
    <name type="synonym">Chromulina pusilla</name>
    <dbReference type="NCBI Taxonomy" id="38833"/>
    <lineage>
        <taxon>Eukaryota</taxon>
        <taxon>Viridiplantae</taxon>
        <taxon>Chlorophyta</taxon>
        <taxon>Mamiellophyceae</taxon>
        <taxon>Mamiellales</taxon>
        <taxon>Mamiellaceae</taxon>
        <taxon>Micromonas</taxon>
    </lineage>
</organism>
<dbReference type="PANTHER" id="PTHR18950">
    <property type="entry name" value="PROGESTERONE-INDUCED BLOCKING FACTOR 1"/>
    <property type="match status" value="1"/>
</dbReference>
<protein>
    <submittedName>
        <fullName evidence="3">Uncharacterized protein</fullName>
    </submittedName>
</protein>